<dbReference type="Gene3D" id="3.40.630.30">
    <property type="match status" value="1"/>
</dbReference>
<dbReference type="EMBL" id="BNAT01000038">
    <property type="protein sequence ID" value="GHE53133.1"/>
    <property type="molecule type" value="Genomic_DNA"/>
</dbReference>
<evidence type="ECO:0000313" key="2">
    <source>
        <dbReference type="Proteomes" id="UP000603227"/>
    </source>
</evidence>
<reference evidence="1" key="1">
    <citation type="journal article" date="2014" name="Int. J. Syst. Evol. Microbiol.">
        <title>Complete genome sequence of Corynebacterium casei LMG S-19264T (=DSM 44701T), isolated from a smear-ripened cheese.</title>
        <authorList>
            <consortium name="US DOE Joint Genome Institute (JGI-PGF)"/>
            <person name="Walter F."/>
            <person name="Albersmeier A."/>
            <person name="Kalinowski J."/>
            <person name="Ruckert C."/>
        </authorList>
    </citation>
    <scope>NUCLEOTIDE SEQUENCE</scope>
    <source>
        <strain evidence="1">CGMCC 4.7403</strain>
    </source>
</reference>
<reference evidence="1" key="2">
    <citation type="submission" date="2020-09" db="EMBL/GenBank/DDBJ databases">
        <authorList>
            <person name="Sun Q."/>
            <person name="Zhou Y."/>
        </authorList>
    </citation>
    <scope>NUCLEOTIDE SEQUENCE</scope>
    <source>
        <strain evidence="1">CGMCC 4.7403</strain>
    </source>
</reference>
<organism evidence="1 2">
    <name type="scientific">Streptomyces capitiformicae</name>
    <dbReference type="NCBI Taxonomy" id="2014920"/>
    <lineage>
        <taxon>Bacteria</taxon>
        <taxon>Bacillati</taxon>
        <taxon>Actinomycetota</taxon>
        <taxon>Actinomycetes</taxon>
        <taxon>Kitasatosporales</taxon>
        <taxon>Streptomycetaceae</taxon>
        <taxon>Streptomyces</taxon>
    </lineage>
</organism>
<dbReference type="CDD" id="cd04301">
    <property type="entry name" value="NAT_SF"/>
    <property type="match status" value="1"/>
</dbReference>
<dbReference type="AlphaFoldDB" id="A0A918ZH76"/>
<name>A0A918ZH76_9ACTN</name>
<dbReference type="RefSeq" id="WP_229914298.1">
    <property type="nucleotide sequence ID" value="NZ_BNAT01000038.1"/>
</dbReference>
<dbReference type="Proteomes" id="UP000603227">
    <property type="component" value="Unassembled WGS sequence"/>
</dbReference>
<accession>A0A918ZH76</accession>
<evidence type="ECO:0000313" key="1">
    <source>
        <dbReference type="EMBL" id="GHE53133.1"/>
    </source>
</evidence>
<gene>
    <name evidence="1" type="ORF">GCM10017771_75540</name>
</gene>
<proteinExistence type="predicted"/>
<keyword evidence="2" id="KW-1185">Reference proteome</keyword>
<comment type="caution">
    <text evidence="1">The sequence shown here is derived from an EMBL/GenBank/DDBJ whole genome shotgun (WGS) entry which is preliminary data.</text>
</comment>
<dbReference type="InterPro" id="IPR016181">
    <property type="entry name" value="Acyl_CoA_acyltransferase"/>
</dbReference>
<protein>
    <submittedName>
        <fullName evidence="1">Uncharacterized protein</fullName>
    </submittedName>
</protein>
<sequence>MPPRITPLAGPDATPAGHRLVLPASGTGGVPLGSAFLRLFTREGQTHLAELDVTVHPAERRQGVGTVYATPRSVRPA</sequence>
<dbReference type="SUPFAM" id="SSF55729">
    <property type="entry name" value="Acyl-CoA N-acyltransferases (Nat)"/>
    <property type="match status" value="1"/>
</dbReference>